<proteinExistence type="predicted"/>
<feature type="transmembrane region" description="Helical" evidence="1">
    <location>
        <begin position="84"/>
        <end position="103"/>
    </location>
</feature>
<sequence length="127" mass="15201">MDLQLPLREDNVEPLKELPRIGKDASISNVSSHDGMFTLVQHQCTLFKINYLFRLEKLHSYYFRLHLYWFHLIYHFDFIQLMRYLCHLIGSFLSCIHLFLVLLENICTFFPKNGEAFQLWGGRGMAW</sequence>
<gene>
    <name evidence="2" type="ORF">SAY87_005448</name>
</gene>
<dbReference type="Proteomes" id="UP001345219">
    <property type="component" value="Chromosome 5"/>
</dbReference>
<name>A0AAN7KCI6_9MYRT</name>
<keyword evidence="1" id="KW-0812">Transmembrane</keyword>
<keyword evidence="1" id="KW-1133">Transmembrane helix</keyword>
<dbReference type="EMBL" id="JAXIOK010000010">
    <property type="protein sequence ID" value="KAK4760555.1"/>
    <property type="molecule type" value="Genomic_DNA"/>
</dbReference>
<keyword evidence="3" id="KW-1185">Reference proteome</keyword>
<accession>A0AAN7KCI6</accession>
<organism evidence="2 3">
    <name type="scientific">Trapa incisa</name>
    <dbReference type="NCBI Taxonomy" id="236973"/>
    <lineage>
        <taxon>Eukaryota</taxon>
        <taxon>Viridiplantae</taxon>
        <taxon>Streptophyta</taxon>
        <taxon>Embryophyta</taxon>
        <taxon>Tracheophyta</taxon>
        <taxon>Spermatophyta</taxon>
        <taxon>Magnoliopsida</taxon>
        <taxon>eudicotyledons</taxon>
        <taxon>Gunneridae</taxon>
        <taxon>Pentapetalae</taxon>
        <taxon>rosids</taxon>
        <taxon>malvids</taxon>
        <taxon>Myrtales</taxon>
        <taxon>Lythraceae</taxon>
        <taxon>Trapa</taxon>
    </lineage>
</organism>
<comment type="caution">
    <text evidence="2">The sequence shown here is derived from an EMBL/GenBank/DDBJ whole genome shotgun (WGS) entry which is preliminary data.</text>
</comment>
<keyword evidence="1" id="KW-0472">Membrane</keyword>
<evidence type="ECO:0000313" key="3">
    <source>
        <dbReference type="Proteomes" id="UP001345219"/>
    </source>
</evidence>
<reference evidence="2 3" key="1">
    <citation type="journal article" date="2023" name="Hortic Res">
        <title>Pangenome of water caltrop reveals structural variations and asymmetric subgenome divergence after allopolyploidization.</title>
        <authorList>
            <person name="Zhang X."/>
            <person name="Chen Y."/>
            <person name="Wang L."/>
            <person name="Yuan Y."/>
            <person name="Fang M."/>
            <person name="Shi L."/>
            <person name="Lu R."/>
            <person name="Comes H.P."/>
            <person name="Ma Y."/>
            <person name="Chen Y."/>
            <person name="Huang G."/>
            <person name="Zhou Y."/>
            <person name="Zheng Z."/>
            <person name="Qiu Y."/>
        </authorList>
    </citation>
    <scope>NUCLEOTIDE SEQUENCE [LARGE SCALE GENOMIC DNA]</scope>
    <source>
        <tissue evidence="2">Roots</tissue>
    </source>
</reference>
<dbReference type="AlphaFoldDB" id="A0AAN7KCI6"/>
<protein>
    <submittedName>
        <fullName evidence="2">Uncharacterized protein</fullName>
    </submittedName>
</protein>
<evidence type="ECO:0000256" key="1">
    <source>
        <dbReference type="SAM" id="Phobius"/>
    </source>
</evidence>
<evidence type="ECO:0000313" key="2">
    <source>
        <dbReference type="EMBL" id="KAK4760555.1"/>
    </source>
</evidence>